<accession>A0A8S9XMP5</accession>
<dbReference type="Pfam" id="PF07648">
    <property type="entry name" value="Kazal_2"/>
    <property type="match status" value="1"/>
</dbReference>
<evidence type="ECO:0000259" key="1">
    <source>
        <dbReference type="Pfam" id="PF07648"/>
    </source>
</evidence>
<feature type="domain" description="Kazal-like" evidence="1">
    <location>
        <begin position="39"/>
        <end position="94"/>
    </location>
</feature>
<evidence type="ECO:0000313" key="2">
    <source>
        <dbReference type="EMBL" id="KAF6209518.1"/>
    </source>
</evidence>
<dbReference type="InterPro" id="IPR036058">
    <property type="entry name" value="Kazal_dom_sf"/>
</dbReference>
<gene>
    <name evidence="2" type="ORF">GE061_015265</name>
</gene>
<dbReference type="Gene3D" id="3.30.60.30">
    <property type="match status" value="1"/>
</dbReference>
<comment type="caution">
    <text evidence="2">The sequence shown here is derived from an EMBL/GenBank/DDBJ whole genome shotgun (WGS) entry which is preliminary data.</text>
</comment>
<protein>
    <recommendedName>
        <fullName evidence="1">Kazal-like domain-containing protein</fullName>
    </recommendedName>
</protein>
<dbReference type="AlphaFoldDB" id="A0A8S9XMP5"/>
<dbReference type="EMBL" id="WIXP02000006">
    <property type="protein sequence ID" value="KAF6209518.1"/>
    <property type="molecule type" value="Genomic_DNA"/>
</dbReference>
<proteinExistence type="predicted"/>
<organism evidence="2 3">
    <name type="scientific">Apolygus lucorum</name>
    <name type="common">Small green plant bug</name>
    <name type="synonym">Lygocoris lucorum</name>
    <dbReference type="NCBI Taxonomy" id="248454"/>
    <lineage>
        <taxon>Eukaryota</taxon>
        <taxon>Metazoa</taxon>
        <taxon>Ecdysozoa</taxon>
        <taxon>Arthropoda</taxon>
        <taxon>Hexapoda</taxon>
        <taxon>Insecta</taxon>
        <taxon>Pterygota</taxon>
        <taxon>Neoptera</taxon>
        <taxon>Paraneoptera</taxon>
        <taxon>Hemiptera</taxon>
        <taxon>Heteroptera</taxon>
        <taxon>Panheteroptera</taxon>
        <taxon>Cimicomorpha</taxon>
        <taxon>Miridae</taxon>
        <taxon>Mirini</taxon>
        <taxon>Apolygus</taxon>
    </lineage>
</organism>
<dbReference type="Proteomes" id="UP000466442">
    <property type="component" value="Unassembled WGS sequence"/>
</dbReference>
<sequence>MIYYSPSSKGIIMKLLYFAVTISVAIAVMMNGALAALEECPTNCGPTHDAYGKACGNVDNFPRTFQNLCVFFRDRCASRKINGPVFEFLHDGPCWE</sequence>
<reference evidence="2" key="1">
    <citation type="journal article" date="2021" name="Mol. Ecol. Resour.">
        <title>Apolygus lucorum genome provides insights into omnivorousness and mesophyll feeding.</title>
        <authorList>
            <person name="Liu Y."/>
            <person name="Liu H."/>
            <person name="Wang H."/>
            <person name="Huang T."/>
            <person name="Liu B."/>
            <person name="Yang B."/>
            <person name="Yin L."/>
            <person name="Li B."/>
            <person name="Zhang Y."/>
            <person name="Zhang S."/>
            <person name="Jiang F."/>
            <person name="Zhang X."/>
            <person name="Ren Y."/>
            <person name="Wang B."/>
            <person name="Wang S."/>
            <person name="Lu Y."/>
            <person name="Wu K."/>
            <person name="Fan W."/>
            <person name="Wang G."/>
        </authorList>
    </citation>
    <scope>NUCLEOTIDE SEQUENCE</scope>
    <source>
        <strain evidence="2">12Hb</strain>
    </source>
</reference>
<keyword evidence="3" id="KW-1185">Reference proteome</keyword>
<name>A0A8S9XMP5_APOLU</name>
<dbReference type="SUPFAM" id="SSF100895">
    <property type="entry name" value="Kazal-type serine protease inhibitors"/>
    <property type="match status" value="1"/>
</dbReference>
<dbReference type="InterPro" id="IPR002350">
    <property type="entry name" value="Kazal_dom"/>
</dbReference>
<evidence type="ECO:0000313" key="3">
    <source>
        <dbReference type="Proteomes" id="UP000466442"/>
    </source>
</evidence>